<keyword evidence="3" id="KW-1185">Reference proteome</keyword>
<dbReference type="SUPFAM" id="SSF55729">
    <property type="entry name" value="Acyl-CoA N-acyltransferases (Nat)"/>
    <property type="match status" value="1"/>
</dbReference>
<accession>A0A238K9Y1</accession>
<keyword evidence="2" id="KW-0808">Transferase</keyword>
<dbReference type="Gene3D" id="3.40.630.30">
    <property type="match status" value="1"/>
</dbReference>
<gene>
    <name evidence="2" type="ORF">PEV8663_01666</name>
</gene>
<dbReference type="Pfam" id="PF00583">
    <property type="entry name" value="Acetyltransf_1"/>
    <property type="match status" value="1"/>
</dbReference>
<dbReference type="GO" id="GO:0016747">
    <property type="term" value="F:acyltransferase activity, transferring groups other than amino-acyl groups"/>
    <property type="evidence" value="ECO:0007669"/>
    <property type="project" value="InterPro"/>
</dbReference>
<name>A0A238K9Y1_9RHOB</name>
<dbReference type="RefSeq" id="WP_097804189.1">
    <property type="nucleotide sequence ID" value="NZ_FXYH01000005.1"/>
</dbReference>
<dbReference type="CDD" id="cd04301">
    <property type="entry name" value="NAT_SF"/>
    <property type="match status" value="1"/>
</dbReference>
<evidence type="ECO:0000313" key="2">
    <source>
        <dbReference type="EMBL" id="SMX39297.1"/>
    </source>
</evidence>
<dbReference type="InterPro" id="IPR000182">
    <property type="entry name" value="GNAT_dom"/>
</dbReference>
<dbReference type="Proteomes" id="UP000220836">
    <property type="component" value="Unassembled WGS sequence"/>
</dbReference>
<dbReference type="InterPro" id="IPR016181">
    <property type="entry name" value="Acyl_CoA_acyltransferase"/>
</dbReference>
<proteinExistence type="predicted"/>
<evidence type="ECO:0000313" key="3">
    <source>
        <dbReference type="Proteomes" id="UP000220836"/>
    </source>
</evidence>
<organism evidence="2 3">
    <name type="scientific">Pelagimonas varians</name>
    <dbReference type="NCBI Taxonomy" id="696760"/>
    <lineage>
        <taxon>Bacteria</taxon>
        <taxon>Pseudomonadati</taxon>
        <taxon>Pseudomonadota</taxon>
        <taxon>Alphaproteobacteria</taxon>
        <taxon>Rhodobacterales</taxon>
        <taxon>Roseobacteraceae</taxon>
        <taxon>Pelagimonas</taxon>
    </lineage>
</organism>
<feature type="domain" description="N-acetyltransferase" evidence="1">
    <location>
        <begin position="2"/>
        <end position="161"/>
    </location>
</feature>
<sequence length="161" mass="17413">MISVRRAGVLDARPLADLLNEIIALGGTTALTNPISVPEITAWMTRYPEQSAWSLAEDDSGAILGFQFIEPADYLPDDAVEIATFAKVGKVQMGIGSALFEATETAARQLGYSWINANIRADNFGGLAYYQSRGFEDYGKKPAVSLGSGLTVDKCLKRYNL</sequence>
<reference evidence="2 3" key="1">
    <citation type="submission" date="2017-05" db="EMBL/GenBank/DDBJ databases">
        <authorList>
            <person name="Song R."/>
            <person name="Chenine A.L."/>
            <person name="Ruprecht R.M."/>
        </authorList>
    </citation>
    <scope>NUCLEOTIDE SEQUENCE [LARGE SCALE GENOMIC DNA]</scope>
    <source>
        <strain evidence="2 3">CECT 8663</strain>
    </source>
</reference>
<protein>
    <submittedName>
        <fullName evidence="2">Acetyltransferase (GNAT) family protein</fullName>
    </submittedName>
</protein>
<evidence type="ECO:0000259" key="1">
    <source>
        <dbReference type="PROSITE" id="PS51186"/>
    </source>
</evidence>
<dbReference type="PROSITE" id="PS51186">
    <property type="entry name" value="GNAT"/>
    <property type="match status" value="1"/>
</dbReference>
<dbReference type="AlphaFoldDB" id="A0A238K9Y1"/>
<dbReference type="OrthoDB" id="5997585at2"/>
<dbReference type="EMBL" id="FXYH01000005">
    <property type="protein sequence ID" value="SMX39297.1"/>
    <property type="molecule type" value="Genomic_DNA"/>
</dbReference>